<evidence type="ECO:0000313" key="1">
    <source>
        <dbReference type="EMBL" id="EFU39644.1"/>
    </source>
</evidence>
<sequence length="76" mass="9006">RTQINAKCSHENFSKNHQKIMNNRDKFYRDLFDVLMSGIVNTESVDKVFKKALDNDLAEYKTLPTHKVTKELQEKY</sequence>
<dbReference type="KEGG" id="pvo:PVOR_23989"/>
<reference evidence="1 2" key="1">
    <citation type="journal article" date="2010" name="BMC Genomics">
        <title>Genome sequence of the pattern forming Paenibacillus vortex bacterium reveals potential for thriving in complex environments.</title>
        <authorList>
            <person name="Sirota-Madi A."/>
            <person name="Olender T."/>
            <person name="Helman Y."/>
            <person name="Ingham C."/>
            <person name="Brainis I."/>
            <person name="Roth D."/>
            <person name="Hagi E."/>
            <person name="Brodsky L."/>
            <person name="Leshkowitz D."/>
            <person name="Galatenko V."/>
            <person name="Nikolaev V."/>
            <person name="Mugasimangalam R.C."/>
            <person name="Bransburg-Zabary S."/>
            <person name="Gutnick D.L."/>
            <person name="Lancet D."/>
            <person name="Ben-Jacob E."/>
        </authorList>
    </citation>
    <scope>NUCLEOTIDE SEQUENCE [LARGE SCALE GENOMIC DNA]</scope>
    <source>
        <strain evidence="1 2">V453</strain>
    </source>
</reference>
<name>A0A2R9SQJ7_9BACL</name>
<evidence type="ECO:0000313" key="2">
    <source>
        <dbReference type="Proteomes" id="UP000003094"/>
    </source>
</evidence>
<comment type="caution">
    <text evidence="1">The sequence shown here is derived from an EMBL/GenBank/DDBJ whole genome shotgun (WGS) entry which is preliminary data.</text>
</comment>
<protein>
    <submittedName>
        <fullName evidence="1">Uncharacterized protein</fullName>
    </submittedName>
</protein>
<keyword evidence="2" id="KW-1185">Reference proteome</keyword>
<proteinExistence type="predicted"/>
<dbReference type="Proteomes" id="UP000003094">
    <property type="component" value="Unassembled WGS sequence"/>
</dbReference>
<dbReference type="EMBL" id="ADHJ01000038">
    <property type="protein sequence ID" value="EFU39644.1"/>
    <property type="molecule type" value="Genomic_DNA"/>
</dbReference>
<feature type="non-terminal residue" evidence="1">
    <location>
        <position position="1"/>
    </location>
</feature>
<gene>
    <name evidence="1" type="ORF">PVOR_23989</name>
</gene>
<organism evidence="1 2">
    <name type="scientific">Paenibacillus vortex V453</name>
    <dbReference type="NCBI Taxonomy" id="715225"/>
    <lineage>
        <taxon>Bacteria</taxon>
        <taxon>Bacillati</taxon>
        <taxon>Bacillota</taxon>
        <taxon>Bacilli</taxon>
        <taxon>Bacillales</taxon>
        <taxon>Paenibacillaceae</taxon>
        <taxon>Paenibacillus</taxon>
    </lineage>
</organism>
<dbReference type="RefSeq" id="WP_006211559.1">
    <property type="nucleotide sequence ID" value="NZ_ADHJ01000038.1"/>
</dbReference>
<dbReference type="AlphaFoldDB" id="A0A2R9SQJ7"/>
<accession>A0A2R9SQJ7</accession>